<reference evidence="2 3" key="1">
    <citation type="submission" date="2019-03" db="EMBL/GenBank/DDBJ databases">
        <title>First draft genome of Liparis tanakae, snailfish: a comprehensive survey of snailfish specific genes.</title>
        <authorList>
            <person name="Kim W."/>
            <person name="Song I."/>
            <person name="Jeong J.-H."/>
            <person name="Kim D."/>
            <person name="Kim S."/>
            <person name="Ryu S."/>
            <person name="Song J.Y."/>
            <person name="Lee S.K."/>
        </authorList>
    </citation>
    <scope>NUCLEOTIDE SEQUENCE [LARGE SCALE GENOMIC DNA]</scope>
    <source>
        <tissue evidence="2">Muscle</tissue>
    </source>
</reference>
<sequence>MVHVTYRPSPQAWGSSPVCFSKAANTNLDTVSSSDSLLRDALSQSATEHTVRRAQRPRASRGPEGATFAHAVVLHVDPEAVGGFFRGTQRQVHQDAQVGPQRGVQGLLLLVPGQRRLHIPPRQRPTSRAAVLSRSTSHTQESAGWGSGAPEAGSEKSDAPGGGRAGALLQTYRVHPHDQ</sequence>
<evidence type="ECO:0000313" key="3">
    <source>
        <dbReference type="Proteomes" id="UP000314294"/>
    </source>
</evidence>
<feature type="region of interest" description="Disordered" evidence="1">
    <location>
        <begin position="43"/>
        <end position="64"/>
    </location>
</feature>
<proteinExistence type="predicted"/>
<protein>
    <submittedName>
        <fullName evidence="2">Uncharacterized protein</fullName>
    </submittedName>
</protein>
<comment type="caution">
    <text evidence="2">The sequence shown here is derived from an EMBL/GenBank/DDBJ whole genome shotgun (WGS) entry which is preliminary data.</text>
</comment>
<name>A0A4Z2F066_9TELE</name>
<dbReference type="AlphaFoldDB" id="A0A4Z2F066"/>
<feature type="region of interest" description="Disordered" evidence="1">
    <location>
        <begin position="118"/>
        <end position="179"/>
    </location>
</feature>
<evidence type="ECO:0000256" key="1">
    <source>
        <dbReference type="SAM" id="MobiDB-lite"/>
    </source>
</evidence>
<feature type="compositionally biased region" description="Polar residues" evidence="1">
    <location>
        <begin position="133"/>
        <end position="142"/>
    </location>
</feature>
<dbReference type="Proteomes" id="UP000314294">
    <property type="component" value="Unassembled WGS sequence"/>
</dbReference>
<evidence type="ECO:0000313" key="2">
    <source>
        <dbReference type="EMBL" id="TNN33882.1"/>
    </source>
</evidence>
<accession>A0A4Z2F066</accession>
<dbReference type="EMBL" id="SRLO01002101">
    <property type="protein sequence ID" value="TNN33882.1"/>
    <property type="molecule type" value="Genomic_DNA"/>
</dbReference>
<keyword evidence="3" id="KW-1185">Reference proteome</keyword>
<gene>
    <name evidence="2" type="ORF">EYF80_055955</name>
</gene>
<organism evidence="2 3">
    <name type="scientific">Liparis tanakae</name>
    <name type="common">Tanaka's snailfish</name>
    <dbReference type="NCBI Taxonomy" id="230148"/>
    <lineage>
        <taxon>Eukaryota</taxon>
        <taxon>Metazoa</taxon>
        <taxon>Chordata</taxon>
        <taxon>Craniata</taxon>
        <taxon>Vertebrata</taxon>
        <taxon>Euteleostomi</taxon>
        <taxon>Actinopterygii</taxon>
        <taxon>Neopterygii</taxon>
        <taxon>Teleostei</taxon>
        <taxon>Neoteleostei</taxon>
        <taxon>Acanthomorphata</taxon>
        <taxon>Eupercaria</taxon>
        <taxon>Perciformes</taxon>
        <taxon>Cottioidei</taxon>
        <taxon>Cottales</taxon>
        <taxon>Liparidae</taxon>
        <taxon>Liparis</taxon>
    </lineage>
</organism>